<dbReference type="RefSeq" id="WP_011243825.1">
    <property type="nucleotide sequence ID" value="NC_006576.1"/>
</dbReference>
<dbReference type="GO" id="GO:0005886">
    <property type="term" value="C:plasma membrane"/>
    <property type="evidence" value="ECO:0007669"/>
    <property type="project" value="UniProtKB-SubCell"/>
</dbReference>
<evidence type="ECO:0000313" key="15">
    <source>
        <dbReference type="Proteomes" id="UP000001175"/>
    </source>
</evidence>
<feature type="transmembrane region" description="Helical" evidence="11">
    <location>
        <begin position="26"/>
        <end position="53"/>
    </location>
</feature>
<dbReference type="InterPro" id="IPR036318">
    <property type="entry name" value="FAD-bd_PCMH-like_sf"/>
</dbReference>
<protein>
    <recommendedName>
        <fullName evidence="16">HlyC/CorC family transporter</fullName>
    </recommendedName>
</protein>
<dbReference type="InterPro" id="IPR002550">
    <property type="entry name" value="CNNM"/>
</dbReference>
<dbReference type="PANTHER" id="PTHR43099:SF2">
    <property type="entry name" value="UPF0053 PROTEIN YRKA"/>
    <property type="match status" value="1"/>
</dbReference>
<dbReference type="Gene3D" id="3.10.580.10">
    <property type="entry name" value="CBS-domain"/>
    <property type="match status" value="1"/>
</dbReference>
<dbReference type="eggNOG" id="COG1253">
    <property type="taxonomic scope" value="Bacteria"/>
</dbReference>
<dbReference type="CDD" id="cd04590">
    <property type="entry name" value="CBS_pair_CorC_HlyC_assoc"/>
    <property type="match status" value="1"/>
</dbReference>
<evidence type="ECO:0008006" key="16">
    <source>
        <dbReference type="Google" id="ProtNLM"/>
    </source>
</evidence>
<accession>A0A0H3K3C2</accession>
<keyword evidence="8 10" id="KW-0472">Membrane</keyword>
<dbReference type="AlphaFoldDB" id="A0A0H3K3C2"/>
<dbReference type="SUPFAM" id="SSF56176">
    <property type="entry name" value="FAD-binding/transporter-associated domain-like"/>
    <property type="match status" value="1"/>
</dbReference>
<evidence type="ECO:0000259" key="13">
    <source>
        <dbReference type="PROSITE" id="PS51846"/>
    </source>
</evidence>
<dbReference type="PROSITE" id="PS51846">
    <property type="entry name" value="CNNM"/>
    <property type="match status" value="1"/>
</dbReference>
<feature type="transmembrane region" description="Helical" evidence="11">
    <location>
        <begin position="88"/>
        <end position="109"/>
    </location>
</feature>
<dbReference type="KEGG" id="syc:syc1515_c"/>
<dbReference type="Pfam" id="PF01595">
    <property type="entry name" value="CNNM"/>
    <property type="match status" value="1"/>
</dbReference>
<dbReference type="Pfam" id="PF00571">
    <property type="entry name" value="CBS"/>
    <property type="match status" value="2"/>
</dbReference>
<proteinExistence type="inferred from homology"/>
<evidence type="ECO:0000256" key="10">
    <source>
        <dbReference type="PROSITE-ProRule" id="PRU01193"/>
    </source>
</evidence>
<keyword evidence="7 9" id="KW-0129">CBS domain</keyword>
<dbReference type="GO" id="GO:0050660">
    <property type="term" value="F:flavin adenine dinucleotide binding"/>
    <property type="evidence" value="ECO:0007669"/>
    <property type="project" value="InterPro"/>
</dbReference>
<evidence type="ECO:0000259" key="12">
    <source>
        <dbReference type="PROSITE" id="PS51371"/>
    </source>
</evidence>
<name>A0A0H3K3C2_SYNP6</name>
<dbReference type="GeneID" id="72431496"/>
<evidence type="ECO:0000256" key="4">
    <source>
        <dbReference type="ARBA" id="ARBA00022692"/>
    </source>
</evidence>
<dbReference type="SUPFAM" id="SSF54631">
    <property type="entry name" value="CBS-domain pair"/>
    <property type="match status" value="1"/>
</dbReference>
<feature type="transmembrane region" description="Helical" evidence="11">
    <location>
        <begin position="129"/>
        <end position="150"/>
    </location>
</feature>
<keyword evidence="4 10" id="KW-0812">Transmembrane</keyword>
<evidence type="ECO:0000256" key="1">
    <source>
        <dbReference type="ARBA" id="ARBA00004651"/>
    </source>
</evidence>
<gene>
    <name evidence="14" type="ordered locus">syc1515_c</name>
</gene>
<dbReference type="SMART" id="SM01091">
    <property type="entry name" value="CorC_HlyC"/>
    <property type="match status" value="1"/>
</dbReference>
<comment type="similarity">
    <text evidence="2">Belongs to the UPF0053 family.</text>
</comment>
<keyword evidence="6 10" id="KW-1133">Transmembrane helix</keyword>
<evidence type="ECO:0000256" key="2">
    <source>
        <dbReference type="ARBA" id="ARBA00006337"/>
    </source>
</evidence>
<dbReference type="Pfam" id="PF03471">
    <property type="entry name" value="CorC_HlyC"/>
    <property type="match status" value="1"/>
</dbReference>
<dbReference type="EMBL" id="AP008231">
    <property type="protein sequence ID" value="BAD79705.1"/>
    <property type="molecule type" value="Genomic_DNA"/>
</dbReference>
<evidence type="ECO:0000256" key="5">
    <source>
        <dbReference type="ARBA" id="ARBA00022737"/>
    </source>
</evidence>
<dbReference type="InterPro" id="IPR046342">
    <property type="entry name" value="CBS_dom_sf"/>
</dbReference>
<dbReference type="PANTHER" id="PTHR43099">
    <property type="entry name" value="UPF0053 PROTEIN YRKA"/>
    <property type="match status" value="1"/>
</dbReference>
<feature type="domain" description="CBS" evidence="12">
    <location>
        <begin position="316"/>
        <end position="375"/>
    </location>
</feature>
<feature type="transmembrane region" description="Helical" evidence="11">
    <location>
        <begin position="162"/>
        <end position="184"/>
    </location>
</feature>
<reference evidence="14 15" key="1">
    <citation type="journal article" date="2007" name="Photosyn. Res.">
        <title>Complete nucleotide sequence of the freshwater unicellular cyanobacterium Synechococcus elongatus PCC 6301 chromosome: gene content and organization.</title>
        <authorList>
            <person name="Sugita C."/>
            <person name="Ogata K."/>
            <person name="Shikata M."/>
            <person name="Jikuya H."/>
            <person name="Takano J."/>
            <person name="Furumichi M."/>
            <person name="Kanehisa M."/>
            <person name="Omata T."/>
            <person name="Sugiura M."/>
            <person name="Sugita M."/>
        </authorList>
    </citation>
    <scope>NUCLEOTIDE SEQUENCE [LARGE SCALE GENOMIC DNA]</scope>
    <source>
        <strain evidence="15">ATCC 27144 / PCC 6301 / SAUG 1402/1</strain>
    </source>
</reference>
<dbReference type="Gene3D" id="3.30.465.10">
    <property type="match status" value="1"/>
</dbReference>
<dbReference type="Proteomes" id="UP000001175">
    <property type="component" value="Chromosome"/>
</dbReference>
<evidence type="ECO:0000256" key="7">
    <source>
        <dbReference type="ARBA" id="ARBA00023122"/>
    </source>
</evidence>
<keyword evidence="5" id="KW-0677">Repeat</keyword>
<keyword evidence="3" id="KW-1003">Cell membrane</keyword>
<evidence type="ECO:0000256" key="6">
    <source>
        <dbReference type="ARBA" id="ARBA00022989"/>
    </source>
</evidence>
<evidence type="ECO:0000256" key="9">
    <source>
        <dbReference type="PROSITE-ProRule" id="PRU00703"/>
    </source>
</evidence>
<dbReference type="InterPro" id="IPR000644">
    <property type="entry name" value="CBS_dom"/>
</dbReference>
<dbReference type="InterPro" id="IPR016169">
    <property type="entry name" value="FAD-bd_PCMH_sub2"/>
</dbReference>
<feature type="domain" description="CNNM transmembrane" evidence="13">
    <location>
        <begin position="22"/>
        <end position="230"/>
    </location>
</feature>
<organism evidence="14 15">
    <name type="scientific">Synechococcus sp. (strain ATCC 27144 / PCC 6301 / SAUG 1402/1)</name>
    <name type="common">Anacystis nidulans</name>
    <dbReference type="NCBI Taxonomy" id="269084"/>
    <lineage>
        <taxon>Bacteria</taxon>
        <taxon>Bacillati</taxon>
        <taxon>Cyanobacteriota</taxon>
        <taxon>Cyanophyceae</taxon>
        <taxon>Synechococcales</taxon>
        <taxon>Synechococcaceae</taxon>
        <taxon>Synechococcus</taxon>
    </lineage>
</organism>
<feature type="domain" description="CBS" evidence="12">
    <location>
        <begin position="249"/>
        <end position="310"/>
    </location>
</feature>
<evidence type="ECO:0000256" key="3">
    <source>
        <dbReference type="ARBA" id="ARBA00022475"/>
    </source>
</evidence>
<dbReference type="SMR" id="A0A0H3K3C2"/>
<evidence type="ECO:0000256" key="8">
    <source>
        <dbReference type="ARBA" id="ARBA00023136"/>
    </source>
</evidence>
<dbReference type="InterPro" id="IPR051676">
    <property type="entry name" value="UPF0053_domain"/>
</dbReference>
<dbReference type="PROSITE" id="PS51371">
    <property type="entry name" value="CBS"/>
    <property type="match status" value="2"/>
</dbReference>
<comment type="subcellular location">
    <subcellularLocation>
        <location evidence="1">Cell membrane</location>
        <topology evidence="1">Multi-pass membrane protein</topology>
    </subcellularLocation>
</comment>
<evidence type="ECO:0000313" key="14">
    <source>
        <dbReference type="EMBL" id="BAD79705.1"/>
    </source>
</evidence>
<dbReference type="InterPro" id="IPR005170">
    <property type="entry name" value="Transptr-assoc_dom"/>
</dbReference>
<evidence type="ECO:0000256" key="11">
    <source>
        <dbReference type="SAM" id="Phobius"/>
    </source>
</evidence>
<dbReference type="InterPro" id="IPR044751">
    <property type="entry name" value="Ion_transp-like_CBS"/>
</dbReference>
<sequence length="476" mass="52019">MDPLPAPTPDLTAAIAASPDLPLSAWLWRGAAIVLLIVINAFFVTAEFAIVYVRRSRINQLAQEGDVPARMVERLQRSIDRLLSTTQLGITLASLALGWVGESTIAVLIRQALEQLPLPAIGPEPLSHVLAIPLAFALLVYLQIVLGELCPKAVALIYPEQMARLLGPPSIAIAQIFAPVISLLNGSTRCLLGLFGIDYSQQRWYSSVTPEELQWIIQSAAESTGLEAEERQILSNVIEFGEITAGEVMVPRTRIVALEEDATFLDLLAAIQESGHACFPVIRDSLDQVLGLIDFRALAVPMASGELQPSSPVKAWVQPARFVPEGLSLKELLPQMQRSPLPMAIVVDEFGGTEGLVTLQDILAEILGDEEQDAEENEQFRRIDDQTVLVQAQTDIETVNERLGLDLPLEEEYNTLGGFVVAQLQKIPEAGEGFDFQDCQIRVAIAEGPRLEFIEIRQLRSPQPAASDEAKPHANI</sequence>